<dbReference type="SUPFAM" id="SSF51215">
    <property type="entry name" value="Regulatory protein AraC"/>
    <property type="match status" value="1"/>
</dbReference>
<dbReference type="EMBL" id="JAPAAF010000003">
    <property type="protein sequence ID" value="MCW0481798.1"/>
    <property type="molecule type" value="Genomic_DNA"/>
</dbReference>
<keyword evidence="1" id="KW-0805">Transcription regulation</keyword>
<evidence type="ECO:0000259" key="4">
    <source>
        <dbReference type="PROSITE" id="PS01124"/>
    </source>
</evidence>
<name>A0AA41Y6H2_9BACT</name>
<dbReference type="Proteomes" id="UP001163821">
    <property type="component" value="Unassembled WGS sequence"/>
</dbReference>
<dbReference type="Pfam" id="PF12833">
    <property type="entry name" value="HTH_18"/>
    <property type="match status" value="1"/>
</dbReference>
<dbReference type="GO" id="GO:0003700">
    <property type="term" value="F:DNA-binding transcription factor activity"/>
    <property type="evidence" value="ECO:0007669"/>
    <property type="project" value="InterPro"/>
</dbReference>
<dbReference type="InterPro" id="IPR037923">
    <property type="entry name" value="HTH-like"/>
</dbReference>
<dbReference type="InterPro" id="IPR014710">
    <property type="entry name" value="RmlC-like_jellyroll"/>
</dbReference>
<dbReference type="SMART" id="SM00342">
    <property type="entry name" value="HTH_ARAC"/>
    <property type="match status" value="1"/>
</dbReference>
<dbReference type="Gene3D" id="2.60.120.10">
    <property type="entry name" value="Jelly Rolls"/>
    <property type="match status" value="1"/>
</dbReference>
<feature type="domain" description="HTH araC/xylS-type" evidence="4">
    <location>
        <begin position="186"/>
        <end position="284"/>
    </location>
</feature>
<keyword evidence="2" id="KW-0238">DNA-binding</keyword>
<evidence type="ECO:0000256" key="2">
    <source>
        <dbReference type="ARBA" id="ARBA00023125"/>
    </source>
</evidence>
<dbReference type="GO" id="GO:0043565">
    <property type="term" value="F:sequence-specific DNA binding"/>
    <property type="evidence" value="ECO:0007669"/>
    <property type="project" value="InterPro"/>
</dbReference>
<dbReference type="InterPro" id="IPR018062">
    <property type="entry name" value="HTH_AraC-typ_CS"/>
</dbReference>
<dbReference type="SUPFAM" id="SSF46689">
    <property type="entry name" value="Homeodomain-like"/>
    <property type="match status" value="2"/>
</dbReference>
<gene>
    <name evidence="5" type="ORF">N2K84_03590</name>
</gene>
<sequence length="287" mass="33383">MIVKKRFIKLPAFIIESLKADPLTRDLYLCELSELLFGKHSVLEEVGPLQNHLLLYCVKGNCSLKIASDEVKLSPEQFCIIPHGFSYKITSGTTDPTILIFCRFNGSKSTILEREFTVVRDLVPSINNRVANRTMLIDELFNNLSNKYLYANMHYVNFTFAHFLATFVFASKTSEDIQVEENPLIQKMVRFMEQNIDKKLSLQDISDEVGYSVTYLSTIFRKETNYSPLSYFSHLKITKSCEYLDQTKLKIKQIAFMLGYTDPYYFSKDFQKKMGISPRSYRQRIKH</sequence>
<organism evidence="5 6">
    <name type="scientific">Gaoshiqia sediminis</name>
    <dbReference type="NCBI Taxonomy" id="2986998"/>
    <lineage>
        <taxon>Bacteria</taxon>
        <taxon>Pseudomonadati</taxon>
        <taxon>Bacteroidota</taxon>
        <taxon>Bacteroidia</taxon>
        <taxon>Marinilabiliales</taxon>
        <taxon>Prolixibacteraceae</taxon>
        <taxon>Gaoshiqia</taxon>
    </lineage>
</organism>
<dbReference type="PRINTS" id="PR00032">
    <property type="entry name" value="HTHARAC"/>
</dbReference>
<dbReference type="PANTHER" id="PTHR43280:SF30">
    <property type="entry name" value="MMSAB OPERON REGULATORY PROTEIN"/>
    <property type="match status" value="1"/>
</dbReference>
<dbReference type="Gene3D" id="1.10.10.60">
    <property type="entry name" value="Homeodomain-like"/>
    <property type="match status" value="2"/>
</dbReference>
<dbReference type="InterPro" id="IPR018060">
    <property type="entry name" value="HTH_AraC"/>
</dbReference>
<keyword evidence="3" id="KW-0804">Transcription</keyword>
<dbReference type="PANTHER" id="PTHR43280">
    <property type="entry name" value="ARAC-FAMILY TRANSCRIPTIONAL REGULATOR"/>
    <property type="match status" value="1"/>
</dbReference>
<dbReference type="AlphaFoldDB" id="A0AA41Y6H2"/>
<reference evidence="5" key="1">
    <citation type="submission" date="2022-10" db="EMBL/GenBank/DDBJ databases">
        <title>Gaoshiqiia sediminis gen. nov., sp. nov., isolated from coastal sediment.</title>
        <authorList>
            <person name="Yu W.X."/>
            <person name="Mu D.S."/>
            <person name="Du J.Z."/>
            <person name="Liang Y.Q."/>
        </authorList>
    </citation>
    <scope>NUCLEOTIDE SEQUENCE</scope>
    <source>
        <strain evidence="5">A06</strain>
    </source>
</reference>
<evidence type="ECO:0000256" key="3">
    <source>
        <dbReference type="ARBA" id="ARBA00023163"/>
    </source>
</evidence>
<dbReference type="InterPro" id="IPR020449">
    <property type="entry name" value="Tscrpt_reg_AraC-type_HTH"/>
</dbReference>
<proteinExistence type="predicted"/>
<evidence type="ECO:0000313" key="5">
    <source>
        <dbReference type="EMBL" id="MCW0481798.1"/>
    </source>
</evidence>
<dbReference type="PROSITE" id="PS01124">
    <property type="entry name" value="HTH_ARAC_FAMILY_2"/>
    <property type="match status" value="1"/>
</dbReference>
<dbReference type="RefSeq" id="WP_282590408.1">
    <property type="nucleotide sequence ID" value="NZ_JAPAAF010000003.1"/>
</dbReference>
<accession>A0AA41Y6H2</accession>
<dbReference type="InterPro" id="IPR009057">
    <property type="entry name" value="Homeodomain-like_sf"/>
</dbReference>
<dbReference type="PROSITE" id="PS00041">
    <property type="entry name" value="HTH_ARAC_FAMILY_1"/>
    <property type="match status" value="1"/>
</dbReference>
<keyword evidence="6" id="KW-1185">Reference proteome</keyword>
<protein>
    <submittedName>
        <fullName evidence="5">AraC family transcriptional regulator</fullName>
    </submittedName>
</protein>
<evidence type="ECO:0000256" key="1">
    <source>
        <dbReference type="ARBA" id="ARBA00023015"/>
    </source>
</evidence>
<evidence type="ECO:0000313" key="6">
    <source>
        <dbReference type="Proteomes" id="UP001163821"/>
    </source>
</evidence>
<comment type="caution">
    <text evidence="5">The sequence shown here is derived from an EMBL/GenBank/DDBJ whole genome shotgun (WGS) entry which is preliminary data.</text>
</comment>